<dbReference type="RefSeq" id="WP_271919069.1">
    <property type="nucleotide sequence ID" value="NZ_JAQNDO010000001.1"/>
</dbReference>
<protein>
    <recommendedName>
        <fullName evidence="3">HEAT repeat domain-containing protein</fullName>
    </recommendedName>
</protein>
<dbReference type="Proteomes" id="UP001221411">
    <property type="component" value="Unassembled WGS sequence"/>
</dbReference>
<keyword evidence="2" id="KW-1185">Reference proteome</keyword>
<evidence type="ECO:0000313" key="1">
    <source>
        <dbReference type="EMBL" id="MDC0743488.1"/>
    </source>
</evidence>
<comment type="caution">
    <text evidence="1">The sequence shown here is derived from an EMBL/GenBank/DDBJ whole genome shotgun (WGS) entry which is preliminary data.</text>
</comment>
<accession>A0ABT5ENS0</accession>
<evidence type="ECO:0000313" key="2">
    <source>
        <dbReference type="Proteomes" id="UP001221411"/>
    </source>
</evidence>
<gene>
    <name evidence="1" type="ORF">POL67_19335</name>
</gene>
<evidence type="ECO:0008006" key="3">
    <source>
        <dbReference type="Google" id="ProtNLM"/>
    </source>
</evidence>
<name>A0ABT5ENS0_9BACT</name>
<proteinExistence type="predicted"/>
<reference evidence="1 2" key="1">
    <citation type="submission" date="2022-11" db="EMBL/GenBank/DDBJ databases">
        <title>Minimal conservation of predation-associated metabolite biosynthetic gene clusters underscores biosynthetic potential of Myxococcota including descriptions for ten novel species: Archangium lansinium sp. nov., Myxococcus landrumus sp. nov., Nannocystis bai.</title>
        <authorList>
            <person name="Ahearne A."/>
            <person name="Stevens C."/>
            <person name="Dowd S."/>
        </authorList>
    </citation>
    <scope>NUCLEOTIDE SEQUENCE [LARGE SCALE GENOMIC DNA]</scope>
    <source>
        <strain evidence="1 2">RJM3</strain>
    </source>
</reference>
<organism evidence="1 2">
    <name type="scientific">Polyangium mundeleinium</name>
    <dbReference type="NCBI Taxonomy" id="2995306"/>
    <lineage>
        <taxon>Bacteria</taxon>
        <taxon>Pseudomonadati</taxon>
        <taxon>Myxococcota</taxon>
        <taxon>Polyangia</taxon>
        <taxon>Polyangiales</taxon>
        <taxon>Polyangiaceae</taxon>
        <taxon>Polyangium</taxon>
    </lineage>
</organism>
<dbReference type="EMBL" id="JAQNDO010000001">
    <property type="protein sequence ID" value="MDC0743488.1"/>
    <property type="molecule type" value="Genomic_DNA"/>
</dbReference>
<sequence>MELGFGLATGTAVLTLLSVRAWKPTEIVVGTDGVLVRHPFSKTYLPYASLGHVATEGDRLRLFPKNEDDATLQMQGEPALVVAAASRIEEARAAGAAGDSPARVRELLDRKGRTLAEWRKALFGLLQGGDYRNATVTDEALLAVLEDPGEDRGRRIGAAMILRIAAPEAAPRIRIAAETSADEELRAALESAAEEELDDATLERALGLGVTRGS</sequence>